<reference evidence="1 2" key="2">
    <citation type="journal article" date="2022" name="Mol. Ecol. Resour.">
        <title>The genomes of chicory, endive, great burdock and yacon provide insights into Asteraceae paleo-polyploidization history and plant inulin production.</title>
        <authorList>
            <person name="Fan W."/>
            <person name="Wang S."/>
            <person name="Wang H."/>
            <person name="Wang A."/>
            <person name="Jiang F."/>
            <person name="Liu H."/>
            <person name="Zhao H."/>
            <person name="Xu D."/>
            <person name="Zhang Y."/>
        </authorList>
    </citation>
    <scope>NUCLEOTIDE SEQUENCE [LARGE SCALE GENOMIC DNA]</scope>
    <source>
        <strain evidence="2">cv. Yunnan</strain>
        <tissue evidence="1">Leaves</tissue>
    </source>
</reference>
<dbReference type="Proteomes" id="UP001056120">
    <property type="component" value="Linkage Group LG18"/>
</dbReference>
<comment type="caution">
    <text evidence="1">The sequence shown here is derived from an EMBL/GenBank/DDBJ whole genome shotgun (WGS) entry which is preliminary data.</text>
</comment>
<proteinExistence type="predicted"/>
<organism evidence="1 2">
    <name type="scientific">Smallanthus sonchifolius</name>
    <dbReference type="NCBI Taxonomy" id="185202"/>
    <lineage>
        <taxon>Eukaryota</taxon>
        <taxon>Viridiplantae</taxon>
        <taxon>Streptophyta</taxon>
        <taxon>Embryophyta</taxon>
        <taxon>Tracheophyta</taxon>
        <taxon>Spermatophyta</taxon>
        <taxon>Magnoliopsida</taxon>
        <taxon>eudicotyledons</taxon>
        <taxon>Gunneridae</taxon>
        <taxon>Pentapetalae</taxon>
        <taxon>asterids</taxon>
        <taxon>campanulids</taxon>
        <taxon>Asterales</taxon>
        <taxon>Asteraceae</taxon>
        <taxon>Asteroideae</taxon>
        <taxon>Heliantheae alliance</taxon>
        <taxon>Millerieae</taxon>
        <taxon>Smallanthus</taxon>
    </lineage>
</organism>
<evidence type="ECO:0000313" key="1">
    <source>
        <dbReference type="EMBL" id="KAI3755341.1"/>
    </source>
</evidence>
<accession>A0ACB9E977</accession>
<dbReference type="EMBL" id="CM042035">
    <property type="protein sequence ID" value="KAI3755341.1"/>
    <property type="molecule type" value="Genomic_DNA"/>
</dbReference>
<name>A0ACB9E977_9ASTR</name>
<gene>
    <name evidence="1" type="ORF">L1987_55138</name>
</gene>
<keyword evidence="2" id="KW-1185">Reference proteome</keyword>
<reference evidence="2" key="1">
    <citation type="journal article" date="2022" name="Mol. Ecol. Resour.">
        <title>The genomes of chicory, endive, great burdock and yacon provide insights into Asteraceae palaeo-polyploidization history and plant inulin production.</title>
        <authorList>
            <person name="Fan W."/>
            <person name="Wang S."/>
            <person name="Wang H."/>
            <person name="Wang A."/>
            <person name="Jiang F."/>
            <person name="Liu H."/>
            <person name="Zhao H."/>
            <person name="Xu D."/>
            <person name="Zhang Y."/>
        </authorList>
    </citation>
    <scope>NUCLEOTIDE SEQUENCE [LARGE SCALE GENOMIC DNA]</scope>
    <source>
        <strain evidence="2">cv. Yunnan</strain>
    </source>
</reference>
<sequence>MAFYLITWFLVVFIPYAASLNFNFTNINTSNQNRDIVSEGEGSYISNEGIQVTPNEIGSVQRVKAGRATYIRPLHLWDNGSGWASPVWASFNPRGLV</sequence>
<evidence type="ECO:0000313" key="2">
    <source>
        <dbReference type="Proteomes" id="UP001056120"/>
    </source>
</evidence>
<protein>
    <submittedName>
        <fullName evidence="1">Uncharacterized protein</fullName>
    </submittedName>
</protein>